<keyword evidence="3" id="KW-1185">Reference proteome</keyword>
<evidence type="ECO:0000313" key="2">
    <source>
        <dbReference type="EMBL" id="KAI5395212.1"/>
    </source>
</evidence>
<name>A0A9D5A2P2_PEA</name>
<protein>
    <recommendedName>
        <fullName evidence="4">Retrotransposon gag domain-containing protein</fullName>
    </recommendedName>
</protein>
<reference evidence="2 3" key="1">
    <citation type="journal article" date="2022" name="Nat. Genet.">
        <title>Improved pea reference genome and pan-genome highlight genomic features and evolutionary characteristics.</title>
        <authorList>
            <person name="Yang T."/>
            <person name="Liu R."/>
            <person name="Luo Y."/>
            <person name="Hu S."/>
            <person name="Wang D."/>
            <person name="Wang C."/>
            <person name="Pandey M.K."/>
            <person name="Ge S."/>
            <person name="Xu Q."/>
            <person name="Li N."/>
            <person name="Li G."/>
            <person name="Huang Y."/>
            <person name="Saxena R.K."/>
            <person name="Ji Y."/>
            <person name="Li M."/>
            <person name="Yan X."/>
            <person name="He Y."/>
            <person name="Liu Y."/>
            <person name="Wang X."/>
            <person name="Xiang C."/>
            <person name="Varshney R.K."/>
            <person name="Ding H."/>
            <person name="Gao S."/>
            <person name="Zong X."/>
        </authorList>
    </citation>
    <scope>NUCLEOTIDE SEQUENCE [LARGE SCALE GENOMIC DNA]</scope>
    <source>
        <strain evidence="2 3">cv. Zhongwan 6</strain>
    </source>
</reference>
<evidence type="ECO:0000313" key="3">
    <source>
        <dbReference type="Proteomes" id="UP001058974"/>
    </source>
</evidence>
<feature type="region of interest" description="Disordered" evidence="1">
    <location>
        <begin position="55"/>
        <end position="79"/>
    </location>
</feature>
<evidence type="ECO:0008006" key="4">
    <source>
        <dbReference type="Google" id="ProtNLM"/>
    </source>
</evidence>
<dbReference type="Proteomes" id="UP001058974">
    <property type="component" value="Chromosome 6"/>
</dbReference>
<organism evidence="2 3">
    <name type="scientific">Pisum sativum</name>
    <name type="common">Garden pea</name>
    <name type="synonym">Lathyrus oleraceus</name>
    <dbReference type="NCBI Taxonomy" id="3888"/>
    <lineage>
        <taxon>Eukaryota</taxon>
        <taxon>Viridiplantae</taxon>
        <taxon>Streptophyta</taxon>
        <taxon>Embryophyta</taxon>
        <taxon>Tracheophyta</taxon>
        <taxon>Spermatophyta</taxon>
        <taxon>Magnoliopsida</taxon>
        <taxon>eudicotyledons</taxon>
        <taxon>Gunneridae</taxon>
        <taxon>Pentapetalae</taxon>
        <taxon>rosids</taxon>
        <taxon>fabids</taxon>
        <taxon>Fabales</taxon>
        <taxon>Fabaceae</taxon>
        <taxon>Papilionoideae</taxon>
        <taxon>50 kb inversion clade</taxon>
        <taxon>NPAAA clade</taxon>
        <taxon>Hologalegina</taxon>
        <taxon>IRL clade</taxon>
        <taxon>Fabeae</taxon>
        <taxon>Lathyrus</taxon>
    </lineage>
</organism>
<dbReference type="Gramene" id="Psat06G0171100-T1">
    <property type="protein sequence ID" value="KAI5395212.1"/>
    <property type="gene ID" value="KIW84_061711"/>
</dbReference>
<sequence>MVEGTLTKGLENSIAEINKTLQQFLEDSDRRHSEYTQHRLMDQARLERVENQLSSLHSTPHPGNKGSVVPPPPQQPFQTRNIKLDFPRSTEQSRRTHGKDVVPWFQMISRNHPFQSWAMFTRALEMEFGPTPYESPRLALFKLTQTSTGADFYSVFTVLANRPQ</sequence>
<proteinExistence type="predicted"/>
<accession>A0A9D5A2P2</accession>
<dbReference type="AlphaFoldDB" id="A0A9D5A2P2"/>
<dbReference type="EMBL" id="JAMSHJ010000006">
    <property type="protein sequence ID" value="KAI5395212.1"/>
    <property type="molecule type" value="Genomic_DNA"/>
</dbReference>
<evidence type="ECO:0000256" key="1">
    <source>
        <dbReference type="SAM" id="MobiDB-lite"/>
    </source>
</evidence>
<gene>
    <name evidence="2" type="ORF">KIW84_061711</name>
</gene>
<comment type="caution">
    <text evidence="2">The sequence shown here is derived from an EMBL/GenBank/DDBJ whole genome shotgun (WGS) entry which is preliminary data.</text>
</comment>